<reference evidence="4" key="1">
    <citation type="submission" date="2024-05" db="EMBL/GenBank/DDBJ databases">
        <title>30 novel species of actinomycetes from the DSMZ collection.</title>
        <authorList>
            <person name="Nouioui I."/>
        </authorList>
    </citation>
    <scope>NUCLEOTIDE SEQUENCE</scope>
    <source>
        <strain evidence="4">DSM 41529</strain>
    </source>
</reference>
<dbReference type="Proteomes" id="UP001180754">
    <property type="component" value="Unassembled WGS sequence"/>
</dbReference>
<feature type="region of interest" description="Disordered" evidence="2">
    <location>
        <begin position="436"/>
        <end position="459"/>
    </location>
</feature>
<dbReference type="PROSITE" id="PS50975">
    <property type="entry name" value="ATP_GRASP"/>
    <property type="match status" value="1"/>
</dbReference>
<evidence type="ECO:0000313" key="4">
    <source>
        <dbReference type="EMBL" id="MDT0542632.1"/>
    </source>
</evidence>
<comment type="caution">
    <text evidence="4">The sequence shown here is derived from an EMBL/GenBank/DDBJ whole genome shotgun (WGS) entry which is preliminary data.</text>
</comment>
<evidence type="ECO:0000256" key="2">
    <source>
        <dbReference type="SAM" id="MobiDB-lite"/>
    </source>
</evidence>
<accession>A0ABU2X9P1</accession>
<feature type="domain" description="ATP-grasp" evidence="3">
    <location>
        <begin position="152"/>
        <end position="357"/>
    </location>
</feature>
<evidence type="ECO:0000313" key="5">
    <source>
        <dbReference type="Proteomes" id="UP001180754"/>
    </source>
</evidence>
<dbReference type="InterPro" id="IPR005479">
    <property type="entry name" value="CPAse_ATP-bd"/>
</dbReference>
<feature type="compositionally biased region" description="Basic residues" evidence="2">
    <location>
        <begin position="447"/>
        <end position="459"/>
    </location>
</feature>
<protein>
    <recommendedName>
        <fullName evidence="3">ATP-grasp domain-containing protein</fullName>
    </recommendedName>
</protein>
<name>A0ABU2X9P1_9ACTN</name>
<sequence length="459" mass="48436">MAAWTGGAPAVHIGNVGDFNAQFADGSPAVRRAGGHYACLAAFHSPNPRILVLPRQVEDFWARELARVLEWQDVEVYGAVAGEDGGVIEGLRSRPALLERIRESGLPVIPWGRTPESERMTARPGSDSGPGEALRVTRRYESKATAHRLFQALAPAHPGIVVPAQERVTSRRRAARALAARAAAGASVVVKAEYGVGGFGTTVVTPRQVAEAGGARAVASRVARGAVLIEEYVDGSGSDPLRNLTFDALVDDEGEVHPVGAGVMDIDGTSYQGVTIGPGVVPDAPAEVAGRFAAAVGRALAVEGYRGWYDVDFVRDRAGRLAPVEINLRLTGPAVAFMIQARLARLRGGRPVVRTLDRLPLGARLPAAVLAGHLDELSRRCRALGVTLLPTVVTAAFEPDPYVGVALAARTPGALDAAEAVVRSANDALGRMFLDTGVSSGPSSRAAPRRTRRPRRRRS</sequence>
<dbReference type="SUPFAM" id="SSF56059">
    <property type="entry name" value="Glutathione synthetase ATP-binding domain-like"/>
    <property type="match status" value="1"/>
</dbReference>
<evidence type="ECO:0000256" key="1">
    <source>
        <dbReference type="PROSITE-ProRule" id="PRU00409"/>
    </source>
</evidence>
<dbReference type="Pfam" id="PF02786">
    <property type="entry name" value="CPSase_L_D2"/>
    <property type="match status" value="1"/>
</dbReference>
<keyword evidence="1" id="KW-0547">Nucleotide-binding</keyword>
<feature type="region of interest" description="Disordered" evidence="2">
    <location>
        <begin position="109"/>
        <end position="133"/>
    </location>
</feature>
<dbReference type="InterPro" id="IPR011761">
    <property type="entry name" value="ATP-grasp"/>
</dbReference>
<dbReference type="Gene3D" id="3.30.470.20">
    <property type="entry name" value="ATP-grasp fold, B domain"/>
    <property type="match status" value="1"/>
</dbReference>
<organism evidence="4 5">
    <name type="scientific">Streptomyces lonegramiae</name>
    <dbReference type="NCBI Taxonomy" id="3075524"/>
    <lineage>
        <taxon>Bacteria</taxon>
        <taxon>Bacillati</taxon>
        <taxon>Actinomycetota</taxon>
        <taxon>Actinomycetes</taxon>
        <taxon>Kitasatosporales</taxon>
        <taxon>Streptomycetaceae</taxon>
        <taxon>Streptomyces</taxon>
    </lineage>
</organism>
<dbReference type="EMBL" id="JAVRFD010000003">
    <property type="protein sequence ID" value="MDT0542632.1"/>
    <property type="molecule type" value="Genomic_DNA"/>
</dbReference>
<keyword evidence="5" id="KW-1185">Reference proteome</keyword>
<gene>
    <name evidence="4" type="ORF">RND15_07865</name>
</gene>
<dbReference type="RefSeq" id="WP_311722993.1">
    <property type="nucleotide sequence ID" value="NZ_JAVRFD010000003.1"/>
</dbReference>
<proteinExistence type="predicted"/>
<keyword evidence="1" id="KW-0067">ATP-binding</keyword>
<evidence type="ECO:0000259" key="3">
    <source>
        <dbReference type="PROSITE" id="PS50975"/>
    </source>
</evidence>